<evidence type="ECO:0000256" key="1">
    <source>
        <dbReference type="SAM" id="MobiDB-lite"/>
    </source>
</evidence>
<sequence>MLDTFLYRKGDLRLLNSRGEVRREKRVQRKEMRRCTAGKRRRGDSNEEGERERDEEMRGRASDSGISRKVPRGITPFLVLRTKNRSTA</sequence>
<reference evidence="2 3" key="1">
    <citation type="journal article" date="2014" name="Curr. Biol.">
        <title>The genome of the clonal raider ant Cerapachys biroi.</title>
        <authorList>
            <person name="Oxley P.R."/>
            <person name="Ji L."/>
            <person name="Fetter-Pruneda I."/>
            <person name="McKenzie S.K."/>
            <person name="Li C."/>
            <person name="Hu H."/>
            <person name="Zhang G."/>
            <person name="Kronauer D.J."/>
        </authorList>
    </citation>
    <scope>NUCLEOTIDE SEQUENCE [LARGE SCALE GENOMIC DNA]</scope>
</reference>
<dbReference type="Proteomes" id="UP000053097">
    <property type="component" value="Unassembled WGS sequence"/>
</dbReference>
<feature type="region of interest" description="Disordered" evidence="1">
    <location>
        <begin position="22"/>
        <end position="88"/>
    </location>
</feature>
<name>A0A026WDJ4_OOCBI</name>
<evidence type="ECO:0000313" key="2">
    <source>
        <dbReference type="EMBL" id="EZA54155.1"/>
    </source>
</evidence>
<proteinExistence type="predicted"/>
<evidence type="ECO:0000313" key="3">
    <source>
        <dbReference type="Proteomes" id="UP000053097"/>
    </source>
</evidence>
<organism evidence="2 3">
    <name type="scientific">Ooceraea biroi</name>
    <name type="common">Clonal raider ant</name>
    <name type="synonym">Cerapachys biroi</name>
    <dbReference type="NCBI Taxonomy" id="2015173"/>
    <lineage>
        <taxon>Eukaryota</taxon>
        <taxon>Metazoa</taxon>
        <taxon>Ecdysozoa</taxon>
        <taxon>Arthropoda</taxon>
        <taxon>Hexapoda</taxon>
        <taxon>Insecta</taxon>
        <taxon>Pterygota</taxon>
        <taxon>Neoptera</taxon>
        <taxon>Endopterygota</taxon>
        <taxon>Hymenoptera</taxon>
        <taxon>Apocrita</taxon>
        <taxon>Aculeata</taxon>
        <taxon>Formicoidea</taxon>
        <taxon>Formicidae</taxon>
        <taxon>Dorylinae</taxon>
        <taxon>Ooceraea</taxon>
    </lineage>
</organism>
<feature type="compositionally biased region" description="Basic and acidic residues" evidence="1">
    <location>
        <begin position="43"/>
        <end position="61"/>
    </location>
</feature>
<dbReference type="EMBL" id="KK107260">
    <property type="protein sequence ID" value="EZA54155.1"/>
    <property type="molecule type" value="Genomic_DNA"/>
</dbReference>
<dbReference type="AlphaFoldDB" id="A0A026WDJ4"/>
<protein>
    <submittedName>
        <fullName evidence="2">Uncharacterized protein</fullName>
    </submittedName>
</protein>
<feature type="compositionally biased region" description="Basic and acidic residues" evidence="1">
    <location>
        <begin position="22"/>
        <end position="34"/>
    </location>
</feature>
<accession>A0A026WDJ4</accession>
<gene>
    <name evidence="2" type="ORF">X777_06005</name>
</gene>
<keyword evidence="3" id="KW-1185">Reference proteome</keyword>